<feature type="domain" description="Glycosyltransferase 2-like" evidence="13">
    <location>
        <begin position="9"/>
        <end position="180"/>
    </location>
</feature>
<accession>A0A0G1MA68</accession>
<keyword evidence="5" id="KW-0328">Glycosyltransferase</keyword>
<dbReference type="CDD" id="cd04188">
    <property type="entry name" value="DPG_synthase"/>
    <property type="match status" value="1"/>
</dbReference>
<evidence type="ECO:0000256" key="12">
    <source>
        <dbReference type="ARBA" id="ARBA00045097"/>
    </source>
</evidence>
<dbReference type="InterPro" id="IPR029044">
    <property type="entry name" value="Nucleotide-diphossugar_trans"/>
</dbReference>
<comment type="subcellular location">
    <subcellularLocation>
        <location evidence="1">Endoplasmic reticulum membrane</location>
        <topology evidence="1">Single-pass membrane protein</topology>
    </subcellularLocation>
</comment>
<comment type="caution">
    <text evidence="14">The sequence shown here is derived from an EMBL/GenBank/DDBJ whole genome shotgun (WGS) entry which is preliminary data.</text>
</comment>
<dbReference type="Proteomes" id="UP000034696">
    <property type="component" value="Unassembled WGS sequence"/>
</dbReference>
<evidence type="ECO:0000256" key="5">
    <source>
        <dbReference type="ARBA" id="ARBA00022676"/>
    </source>
</evidence>
<keyword evidence="7" id="KW-0812">Transmembrane</keyword>
<evidence type="ECO:0000313" key="15">
    <source>
        <dbReference type="Proteomes" id="UP000034696"/>
    </source>
</evidence>
<name>A0A0G1MA68_9BACT</name>
<dbReference type="PANTHER" id="PTHR10859:SF91">
    <property type="entry name" value="DOLICHYL-PHOSPHATE BETA-GLUCOSYLTRANSFERASE"/>
    <property type="match status" value="1"/>
</dbReference>
<evidence type="ECO:0000256" key="3">
    <source>
        <dbReference type="ARBA" id="ARBA00006739"/>
    </source>
</evidence>
<dbReference type="Gene3D" id="3.90.550.10">
    <property type="entry name" value="Spore Coat Polysaccharide Biosynthesis Protein SpsA, Chain A"/>
    <property type="match status" value="1"/>
</dbReference>
<evidence type="ECO:0000256" key="8">
    <source>
        <dbReference type="ARBA" id="ARBA00022824"/>
    </source>
</evidence>
<dbReference type="PATRIC" id="fig|1618649.3.peg.35"/>
<evidence type="ECO:0000256" key="10">
    <source>
        <dbReference type="ARBA" id="ARBA00022989"/>
    </source>
</evidence>
<proteinExistence type="inferred from homology"/>
<dbReference type="InterPro" id="IPR001173">
    <property type="entry name" value="Glyco_trans_2-like"/>
</dbReference>
<evidence type="ECO:0000256" key="4">
    <source>
        <dbReference type="ARBA" id="ARBA00012583"/>
    </source>
</evidence>
<dbReference type="SUPFAM" id="SSF53448">
    <property type="entry name" value="Nucleotide-diphospho-sugar transferases"/>
    <property type="match status" value="1"/>
</dbReference>
<dbReference type="InterPro" id="IPR035518">
    <property type="entry name" value="DPG_synthase"/>
</dbReference>
<gene>
    <name evidence="14" type="ORF">UX06_C0002G0005</name>
</gene>
<protein>
    <recommendedName>
        <fullName evidence="4">dolichyl-phosphate beta-glucosyltransferase</fullName>
        <ecNumber evidence="4">2.4.1.117</ecNumber>
    </recommendedName>
</protein>
<evidence type="ECO:0000256" key="11">
    <source>
        <dbReference type="ARBA" id="ARBA00023136"/>
    </source>
</evidence>
<dbReference type="GO" id="GO:0004581">
    <property type="term" value="F:dolichyl-phosphate beta-glucosyltransferase activity"/>
    <property type="evidence" value="ECO:0007669"/>
    <property type="project" value="UniProtKB-EC"/>
</dbReference>
<evidence type="ECO:0000256" key="9">
    <source>
        <dbReference type="ARBA" id="ARBA00022968"/>
    </source>
</evidence>
<comment type="pathway">
    <text evidence="2">Protein modification; protein glycosylation.</text>
</comment>
<evidence type="ECO:0000313" key="14">
    <source>
        <dbReference type="EMBL" id="KKU05179.1"/>
    </source>
</evidence>
<evidence type="ECO:0000259" key="13">
    <source>
        <dbReference type="Pfam" id="PF00535"/>
    </source>
</evidence>
<keyword evidence="8" id="KW-0256">Endoplasmic reticulum</keyword>
<evidence type="ECO:0000256" key="7">
    <source>
        <dbReference type="ARBA" id="ARBA00022692"/>
    </source>
</evidence>
<dbReference type="PANTHER" id="PTHR10859">
    <property type="entry name" value="GLYCOSYL TRANSFERASE"/>
    <property type="match status" value="1"/>
</dbReference>
<organism evidence="14 15">
    <name type="scientific">Candidatus Giovannonibacteria bacterium GW2011_GWA2_45_21</name>
    <dbReference type="NCBI Taxonomy" id="1618649"/>
    <lineage>
        <taxon>Bacteria</taxon>
        <taxon>Candidatus Giovannoniibacteriota</taxon>
    </lineage>
</organism>
<evidence type="ECO:0000256" key="1">
    <source>
        <dbReference type="ARBA" id="ARBA00004389"/>
    </source>
</evidence>
<evidence type="ECO:0000256" key="2">
    <source>
        <dbReference type="ARBA" id="ARBA00004922"/>
    </source>
</evidence>
<evidence type="ECO:0000256" key="6">
    <source>
        <dbReference type="ARBA" id="ARBA00022679"/>
    </source>
</evidence>
<sequence length="247" mass="28367">MAEPDVYLSVIVPAYNEANRLTKTLKRFQEYFATKPFSYEIIIAADGPRDNTIEVAKKLSSEIKNVKIIERRNNRGKGFTVREGMLHAKGRIRLFADADNSTDISHFDKMRPLFDKGYDVVICSRDNKDAEGAKQEYPQPFLKRLAGNMGNLFIQLVAVRGIWDTQCGFKAFRDHAAENIFSRTKINRFGFDIEVLAIAKFLHYKIGIIPAHWINDPSSTVNLFSYFQVLLETIKIRLNFLMGKYKS</sequence>
<keyword evidence="10" id="KW-1133">Transmembrane helix</keyword>
<keyword evidence="11" id="KW-0472">Membrane</keyword>
<keyword evidence="9" id="KW-0735">Signal-anchor</keyword>
<dbReference type="GO" id="GO:0006487">
    <property type="term" value="P:protein N-linked glycosylation"/>
    <property type="evidence" value="ECO:0007669"/>
    <property type="project" value="TreeGrafter"/>
</dbReference>
<dbReference type="EMBL" id="LCKT01000002">
    <property type="protein sequence ID" value="KKU05179.1"/>
    <property type="molecule type" value="Genomic_DNA"/>
</dbReference>
<keyword evidence="6 14" id="KW-0808">Transferase</keyword>
<dbReference type="AlphaFoldDB" id="A0A0G1MA68"/>
<comment type="similarity">
    <text evidence="3">Belongs to the glycosyltransferase 2 family.</text>
</comment>
<reference evidence="14 15" key="1">
    <citation type="journal article" date="2015" name="Nature">
        <title>rRNA introns, odd ribosomes, and small enigmatic genomes across a large radiation of phyla.</title>
        <authorList>
            <person name="Brown C.T."/>
            <person name="Hug L.A."/>
            <person name="Thomas B.C."/>
            <person name="Sharon I."/>
            <person name="Castelle C.J."/>
            <person name="Singh A."/>
            <person name="Wilkins M.J."/>
            <person name="Williams K.H."/>
            <person name="Banfield J.F."/>
        </authorList>
    </citation>
    <scope>NUCLEOTIDE SEQUENCE [LARGE SCALE GENOMIC DNA]</scope>
</reference>
<dbReference type="Pfam" id="PF00535">
    <property type="entry name" value="Glycos_transf_2"/>
    <property type="match status" value="1"/>
</dbReference>
<dbReference type="EC" id="2.4.1.117" evidence="4"/>
<comment type="catalytic activity">
    <reaction evidence="12">
        <text>a di-trans,poly-cis-dolichyl phosphate + UDP-alpha-D-glucose = a di-trans,poly-cis-dolichyl beta-D-glucosyl phosphate + UDP</text>
        <dbReference type="Rhea" id="RHEA:15401"/>
        <dbReference type="Rhea" id="RHEA-COMP:19498"/>
        <dbReference type="Rhea" id="RHEA-COMP:19502"/>
        <dbReference type="ChEBI" id="CHEBI:57525"/>
        <dbReference type="ChEBI" id="CHEBI:57683"/>
        <dbReference type="ChEBI" id="CHEBI:58223"/>
        <dbReference type="ChEBI" id="CHEBI:58885"/>
        <dbReference type="EC" id="2.4.1.117"/>
    </reaction>
    <physiologicalReaction direction="left-to-right" evidence="12">
        <dbReference type="Rhea" id="RHEA:15402"/>
    </physiologicalReaction>
</comment>